<sequence>MVYVQTLATPVLAVLPWPCIVQPRGSAEPYRQTSTSAPGNCKTKGASARGFVTISACEVDLPASPETVTVED</sequence>
<evidence type="ECO:0000313" key="1">
    <source>
        <dbReference type="EMBL" id="KAI0087420.1"/>
    </source>
</evidence>
<organism evidence="1 2">
    <name type="scientific">Irpex rosettiformis</name>
    <dbReference type="NCBI Taxonomy" id="378272"/>
    <lineage>
        <taxon>Eukaryota</taxon>
        <taxon>Fungi</taxon>
        <taxon>Dikarya</taxon>
        <taxon>Basidiomycota</taxon>
        <taxon>Agaricomycotina</taxon>
        <taxon>Agaricomycetes</taxon>
        <taxon>Polyporales</taxon>
        <taxon>Irpicaceae</taxon>
        <taxon>Irpex</taxon>
    </lineage>
</organism>
<name>A0ACB8TZH2_9APHY</name>
<protein>
    <submittedName>
        <fullName evidence="1">Uncharacterized protein</fullName>
    </submittedName>
</protein>
<dbReference type="Proteomes" id="UP001055072">
    <property type="component" value="Unassembled WGS sequence"/>
</dbReference>
<gene>
    <name evidence="1" type="ORF">BDY19DRAFT_955711</name>
</gene>
<reference evidence="1" key="1">
    <citation type="journal article" date="2021" name="Environ. Microbiol.">
        <title>Gene family expansions and transcriptome signatures uncover fungal adaptations to wood decay.</title>
        <authorList>
            <person name="Hage H."/>
            <person name="Miyauchi S."/>
            <person name="Viragh M."/>
            <person name="Drula E."/>
            <person name="Min B."/>
            <person name="Chaduli D."/>
            <person name="Navarro D."/>
            <person name="Favel A."/>
            <person name="Norest M."/>
            <person name="Lesage-Meessen L."/>
            <person name="Balint B."/>
            <person name="Merenyi Z."/>
            <person name="de Eugenio L."/>
            <person name="Morin E."/>
            <person name="Martinez A.T."/>
            <person name="Baldrian P."/>
            <person name="Stursova M."/>
            <person name="Martinez M.J."/>
            <person name="Novotny C."/>
            <person name="Magnuson J.K."/>
            <person name="Spatafora J.W."/>
            <person name="Maurice S."/>
            <person name="Pangilinan J."/>
            <person name="Andreopoulos W."/>
            <person name="LaButti K."/>
            <person name="Hundley H."/>
            <person name="Na H."/>
            <person name="Kuo A."/>
            <person name="Barry K."/>
            <person name="Lipzen A."/>
            <person name="Henrissat B."/>
            <person name="Riley R."/>
            <person name="Ahrendt S."/>
            <person name="Nagy L.G."/>
            <person name="Grigoriev I.V."/>
            <person name="Martin F."/>
            <person name="Rosso M.N."/>
        </authorList>
    </citation>
    <scope>NUCLEOTIDE SEQUENCE</scope>
    <source>
        <strain evidence="1">CBS 384.51</strain>
    </source>
</reference>
<accession>A0ACB8TZH2</accession>
<evidence type="ECO:0000313" key="2">
    <source>
        <dbReference type="Proteomes" id="UP001055072"/>
    </source>
</evidence>
<comment type="caution">
    <text evidence="1">The sequence shown here is derived from an EMBL/GenBank/DDBJ whole genome shotgun (WGS) entry which is preliminary data.</text>
</comment>
<proteinExistence type="predicted"/>
<keyword evidence="2" id="KW-1185">Reference proteome</keyword>
<dbReference type="EMBL" id="MU274918">
    <property type="protein sequence ID" value="KAI0087420.1"/>
    <property type="molecule type" value="Genomic_DNA"/>
</dbReference>